<dbReference type="CDD" id="cd06170">
    <property type="entry name" value="LuxR_C_like"/>
    <property type="match status" value="1"/>
</dbReference>
<organism evidence="5 6">
    <name type="scientific">Streptomyces misionensis</name>
    <dbReference type="NCBI Taxonomy" id="67331"/>
    <lineage>
        <taxon>Bacteria</taxon>
        <taxon>Bacillati</taxon>
        <taxon>Actinomycetota</taxon>
        <taxon>Actinomycetes</taxon>
        <taxon>Kitasatosporales</taxon>
        <taxon>Streptomycetaceae</taxon>
        <taxon>Streptomyces</taxon>
    </lineage>
</organism>
<dbReference type="PANTHER" id="PTHR16305">
    <property type="entry name" value="TESTICULAR SOLUBLE ADENYLYL CYCLASE"/>
    <property type="match status" value="1"/>
</dbReference>
<evidence type="ECO:0000313" key="5">
    <source>
        <dbReference type="EMBL" id="TWV33145.1"/>
    </source>
</evidence>
<dbReference type="Pfam" id="PF00196">
    <property type="entry name" value="GerE"/>
    <property type="match status" value="1"/>
</dbReference>
<evidence type="ECO:0000256" key="2">
    <source>
        <dbReference type="ARBA" id="ARBA00022840"/>
    </source>
</evidence>
<accession>A0A5C6IXT7</accession>
<evidence type="ECO:0000313" key="6">
    <source>
        <dbReference type="Proteomes" id="UP000320481"/>
    </source>
</evidence>
<dbReference type="InterPro" id="IPR041664">
    <property type="entry name" value="AAA_16"/>
</dbReference>
<feature type="domain" description="HTH luxR-type" evidence="4">
    <location>
        <begin position="921"/>
        <end position="982"/>
    </location>
</feature>
<evidence type="ECO:0000256" key="1">
    <source>
        <dbReference type="ARBA" id="ARBA00022741"/>
    </source>
</evidence>
<dbReference type="InterPro" id="IPR016032">
    <property type="entry name" value="Sig_transdc_resp-reg_C-effctor"/>
</dbReference>
<dbReference type="PROSITE" id="PS00622">
    <property type="entry name" value="HTH_LUXR_1"/>
    <property type="match status" value="1"/>
</dbReference>
<name>A0A5C6IXT7_9ACTN</name>
<evidence type="ECO:0000259" key="4">
    <source>
        <dbReference type="PROSITE" id="PS50043"/>
    </source>
</evidence>
<keyword evidence="1" id="KW-0547">Nucleotide-binding</keyword>
<dbReference type="PANTHER" id="PTHR16305:SF35">
    <property type="entry name" value="TRANSCRIPTIONAL ACTIVATOR DOMAIN"/>
    <property type="match status" value="1"/>
</dbReference>
<dbReference type="Proteomes" id="UP000320481">
    <property type="component" value="Unassembled WGS sequence"/>
</dbReference>
<dbReference type="InterPro" id="IPR036388">
    <property type="entry name" value="WH-like_DNA-bd_sf"/>
</dbReference>
<dbReference type="GO" id="GO:0003677">
    <property type="term" value="F:DNA binding"/>
    <property type="evidence" value="ECO:0007669"/>
    <property type="project" value="InterPro"/>
</dbReference>
<dbReference type="Pfam" id="PF13191">
    <property type="entry name" value="AAA_16"/>
    <property type="match status" value="1"/>
</dbReference>
<keyword evidence="2" id="KW-0067">ATP-binding</keyword>
<dbReference type="EMBL" id="VOGW01000183">
    <property type="protein sequence ID" value="TWV33145.1"/>
    <property type="molecule type" value="Genomic_DNA"/>
</dbReference>
<gene>
    <name evidence="5" type="ORF">FRZ03_31505</name>
</gene>
<feature type="region of interest" description="Disordered" evidence="3">
    <location>
        <begin position="907"/>
        <end position="929"/>
    </location>
</feature>
<dbReference type="SUPFAM" id="SSF46894">
    <property type="entry name" value="C-terminal effector domain of the bipartite response regulators"/>
    <property type="match status" value="1"/>
</dbReference>
<dbReference type="PROSITE" id="PS50043">
    <property type="entry name" value="HTH_LUXR_2"/>
    <property type="match status" value="1"/>
</dbReference>
<dbReference type="GO" id="GO:0005524">
    <property type="term" value="F:ATP binding"/>
    <property type="evidence" value="ECO:0007669"/>
    <property type="project" value="UniProtKB-KW"/>
</dbReference>
<dbReference type="InterPro" id="IPR000792">
    <property type="entry name" value="Tscrpt_reg_LuxR_C"/>
</dbReference>
<comment type="caution">
    <text evidence="5">The sequence shown here is derived from an EMBL/GenBank/DDBJ whole genome shotgun (WGS) entry which is preliminary data.</text>
</comment>
<dbReference type="SMART" id="SM00421">
    <property type="entry name" value="HTH_LUXR"/>
    <property type="match status" value="1"/>
</dbReference>
<dbReference type="GO" id="GO:0004016">
    <property type="term" value="F:adenylate cyclase activity"/>
    <property type="evidence" value="ECO:0007669"/>
    <property type="project" value="TreeGrafter"/>
</dbReference>
<dbReference type="GO" id="GO:0006355">
    <property type="term" value="P:regulation of DNA-templated transcription"/>
    <property type="evidence" value="ECO:0007669"/>
    <property type="project" value="InterPro"/>
</dbReference>
<protein>
    <submittedName>
        <fullName evidence="5">AAA family ATPase</fullName>
    </submittedName>
</protein>
<dbReference type="Gene3D" id="1.10.10.10">
    <property type="entry name" value="Winged helix-like DNA-binding domain superfamily/Winged helix DNA-binding domain"/>
    <property type="match status" value="1"/>
</dbReference>
<reference evidence="5" key="1">
    <citation type="journal article" date="2019" name="Microbiol. Resour. Announc.">
        <title>Draft Genomic Sequences of Streptomyces misionensis and Streptomyces albidoflavus, bacteria applied for phytopathogen biocontrol.</title>
        <authorList>
            <person name="Pylro V."/>
            <person name="Dias A."/>
            <person name="Andreote F."/>
            <person name="Varani A."/>
            <person name="Andreote C."/>
            <person name="Bernardo E."/>
            <person name="Martins T."/>
        </authorList>
    </citation>
    <scope>NUCLEOTIDE SEQUENCE [LARGE SCALE GENOMIC DNA]</scope>
    <source>
        <strain evidence="5">66</strain>
    </source>
</reference>
<dbReference type="SUPFAM" id="SSF52540">
    <property type="entry name" value="P-loop containing nucleoside triphosphate hydrolases"/>
    <property type="match status" value="1"/>
</dbReference>
<dbReference type="GO" id="GO:0005737">
    <property type="term" value="C:cytoplasm"/>
    <property type="evidence" value="ECO:0007669"/>
    <property type="project" value="TreeGrafter"/>
</dbReference>
<dbReference type="InterPro" id="IPR027417">
    <property type="entry name" value="P-loop_NTPase"/>
</dbReference>
<sequence>MSGAGMSLGFVECRDSTAAVTGRRDLVERDAALTALRASLADAAGGKGRLVVVEGPLGSGKSRLVHEFLETLEPGTARVLRATASLREEALPFGVLTQLSHGLAIPPARREAFRSLLAAAVEHALLHGGTAPAAQDTADPRIAGAFQKLTVELAYLAESTPLVICVDNAHYVDAPSLHFLAGVVAWLHSTRILVLVTDNPTMRRPRSPLLGGLAPSPHVQRVPLAPLSRAAVHRLATRLLGPCTATPRLTADLYAVSGGNPLAVRALIVDQQTGGTGHPEGYGQALLDLVAHARPPIPAVVRSLAVLGGAPEPADVAPLAGQDTKTTRWALRALADAGLLSADARVPSAHAGLPGTGVMVPAAGTGTAAPARAERYAFRHPAGAAAVLDNLPAADRTALHHAAAELLRENGASALTVARQLTSAGDAGIDDGIDVLLTASQEALAAGDVGTALGCLGLARRSRTDGTTAARVLTRLSRLERQLKPQAAVRHLRPQLDDFKAGHLDRRGVSELVLGLADTGALHDLTALLDVLRTRYRQDTGPGPGTEDIRSLTSWAAMAYPLHTGLRRLAHSVAAATPAAVPCHDPWLPSAVALSDDYVDGRHEQLVQRAELLLSTYRLDHDSLWNVESGVLALRGLCHAGRPDEVVAWCEKLEAEAAAHHAVASQARFLAVRVEAHLRRGNLAHARDLAAHALALVPPQGWGVGLAGVLAFAILAATRSGDLSAAEKYVALPLPEHALHSRHGAAYLHARGHYRLATHHPQAALADFLACGRFAETWGRPGADVVPWRLSAAEAWLAQNDQEQAKRLVREQLARLLPGPSRERGQSLRTLAAVSRVTRRPQLLTEAVDMLKESGDDYGLTRALIDLSAAFRDAGDQRNARRVAHRAWHLAKQTGIEHLYHKAALDPAGSEAAPAADAEERPEGVSSLTRQERKIAALASKGYTNREIAAKLYITASTVEQHLTRVFRKVNVKRRQELPYLL</sequence>
<dbReference type="PRINTS" id="PR00038">
    <property type="entry name" value="HTHLUXR"/>
</dbReference>
<feature type="compositionally biased region" description="Low complexity" evidence="3">
    <location>
        <begin position="907"/>
        <end position="916"/>
    </location>
</feature>
<dbReference type="AlphaFoldDB" id="A0A5C6IXT7"/>
<proteinExistence type="predicted"/>
<evidence type="ECO:0000256" key="3">
    <source>
        <dbReference type="SAM" id="MobiDB-lite"/>
    </source>
</evidence>
<keyword evidence="6" id="KW-1185">Reference proteome</keyword>